<dbReference type="Pfam" id="PF21530">
    <property type="entry name" value="Pif1_2B_dom"/>
    <property type="match status" value="1"/>
</dbReference>
<sequence length="134" mass="15035">MRNIEWLCERVILAPTNEIVPQIKEKNMSQMEGSITEYLSVDTVMDNEQVTSDPVGFFNSLELSGVPSHKLRWKLDVLVPLMCNLDAPRLCNGIRLQIMHIGSNIVRATIMTGIARGQSILIPRIPIIPTDLPL</sequence>
<keyword evidence="3" id="KW-1185">Reference proteome</keyword>
<accession>A0A4Y2D838</accession>
<organism evidence="2 3">
    <name type="scientific">Araneus ventricosus</name>
    <name type="common">Orbweaver spider</name>
    <name type="synonym">Epeira ventricosa</name>
    <dbReference type="NCBI Taxonomy" id="182803"/>
    <lineage>
        <taxon>Eukaryota</taxon>
        <taxon>Metazoa</taxon>
        <taxon>Ecdysozoa</taxon>
        <taxon>Arthropoda</taxon>
        <taxon>Chelicerata</taxon>
        <taxon>Arachnida</taxon>
        <taxon>Araneae</taxon>
        <taxon>Araneomorphae</taxon>
        <taxon>Entelegynae</taxon>
        <taxon>Araneoidea</taxon>
        <taxon>Araneidae</taxon>
        <taxon>Araneus</taxon>
    </lineage>
</organism>
<comment type="caution">
    <text evidence="2">The sequence shown here is derived from an EMBL/GenBank/DDBJ whole genome shotgun (WGS) entry which is preliminary data.</text>
</comment>
<reference evidence="2 3" key="1">
    <citation type="journal article" date="2019" name="Sci. Rep.">
        <title>Orb-weaving spider Araneus ventricosus genome elucidates the spidroin gene catalogue.</title>
        <authorList>
            <person name="Kono N."/>
            <person name="Nakamura H."/>
            <person name="Ohtoshi R."/>
            <person name="Moran D.A.P."/>
            <person name="Shinohara A."/>
            <person name="Yoshida Y."/>
            <person name="Fujiwara M."/>
            <person name="Mori M."/>
            <person name="Tomita M."/>
            <person name="Arakawa K."/>
        </authorList>
    </citation>
    <scope>NUCLEOTIDE SEQUENCE [LARGE SCALE GENOMIC DNA]</scope>
</reference>
<evidence type="ECO:0000313" key="2">
    <source>
        <dbReference type="EMBL" id="GBM12148.1"/>
    </source>
</evidence>
<dbReference type="PANTHER" id="PTHR10492">
    <property type="match status" value="1"/>
</dbReference>
<dbReference type="AlphaFoldDB" id="A0A4Y2D838"/>
<dbReference type="OrthoDB" id="6428367at2759"/>
<evidence type="ECO:0000259" key="1">
    <source>
        <dbReference type="Pfam" id="PF21530"/>
    </source>
</evidence>
<protein>
    <recommendedName>
        <fullName evidence="1">DNA helicase Pif1-like 2B domain-containing protein</fullName>
    </recommendedName>
</protein>
<gene>
    <name evidence="2" type="ORF">AVEN_39483_1</name>
</gene>
<dbReference type="Proteomes" id="UP000499080">
    <property type="component" value="Unassembled WGS sequence"/>
</dbReference>
<feature type="domain" description="DNA helicase Pif1-like 2B" evidence="1">
    <location>
        <begin position="57"/>
        <end position="99"/>
    </location>
</feature>
<name>A0A4Y2D838_ARAVE</name>
<dbReference type="InterPro" id="IPR049163">
    <property type="entry name" value="Pif1-like_2B_dom"/>
</dbReference>
<dbReference type="EMBL" id="BGPR01000309">
    <property type="protein sequence ID" value="GBM12148.1"/>
    <property type="molecule type" value="Genomic_DNA"/>
</dbReference>
<proteinExistence type="predicted"/>
<evidence type="ECO:0000313" key="3">
    <source>
        <dbReference type="Proteomes" id="UP000499080"/>
    </source>
</evidence>